<dbReference type="InterPro" id="IPR023814">
    <property type="entry name" value="His-Xaa-Ser_sys"/>
</dbReference>
<organism evidence="1 2">
    <name type="scientific">Pseudovibrio denitrificans</name>
    <dbReference type="NCBI Taxonomy" id="258256"/>
    <lineage>
        <taxon>Bacteria</taxon>
        <taxon>Pseudomonadati</taxon>
        <taxon>Pseudomonadota</taxon>
        <taxon>Alphaproteobacteria</taxon>
        <taxon>Hyphomicrobiales</taxon>
        <taxon>Stappiaceae</taxon>
        <taxon>Pseudovibrio</taxon>
    </lineage>
</organism>
<protein>
    <submittedName>
        <fullName evidence="1">Uncharacterized protein</fullName>
    </submittedName>
</protein>
<keyword evidence="2" id="KW-1185">Reference proteome</keyword>
<dbReference type="RefSeq" id="WP_208609295.1">
    <property type="nucleotide sequence ID" value="NZ_FPBD01000014.1"/>
</dbReference>
<dbReference type="AlphaFoldDB" id="A0A1I7DZB6"/>
<name>A0A1I7DZB6_9HYPH</name>
<evidence type="ECO:0000313" key="2">
    <source>
        <dbReference type="Proteomes" id="UP000183371"/>
    </source>
</evidence>
<reference evidence="2" key="1">
    <citation type="submission" date="2016-10" db="EMBL/GenBank/DDBJ databases">
        <authorList>
            <person name="Varghese N."/>
            <person name="Submissions S."/>
        </authorList>
    </citation>
    <scope>NUCLEOTIDE SEQUENCE [LARGE SCALE GENOMIC DNA]</scope>
    <source>
        <strain evidence="2">DSM 17465</strain>
    </source>
</reference>
<proteinExistence type="predicted"/>
<dbReference type="NCBIfam" id="TIGR03982">
    <property type="entry name" value="TIGR03982 family His-Xaa-Ser system protein"/>
    <property type="match status" value="1"/>
</dbReference>
<gene>
    <name evidence="1" type="ORF">SAMN05444141_11411</name>
</gene>
<accession>A0A1I7DZB6</accession>
<dbReference type="EMBL" id="FPBD01000014">
    <property type="protein sequence ID" value="SFU17004.1"/>
    <property type="molecule type" value="Genomic_DNA"/>
</dbReference>
<evidence type="ECO:0000313" key="1">
    <source>
        <dbReference type="EMBL" id="SFU17004.1"/>
    </source>
</evidence>
<sequence>MRLGLLPTSIVALSFFIAGVGTAIIAKPIWKSALIAMNQAEFSKLSFECDNAMRSHFVAEQILSQTPSEANVANLQAAEIALIDCQDYDLKRKSLIKWGLTENEVSEMVLSSIEERGGNLKHVIKVHEIRY</sequence>
<dbReference type="Proteomes" id="UP000183371">
    <property type="component" value="Unassembled WGS sequence"/>
</dbReference>